<evidence type="ECO:0000313" key="2">
    <source>
        <dbReference type="Proteomes" id="UP000708208"/>
    </source>
</evidence>
<dbReference type="AlphaFoldDB" id="A0A8J2L731"/>
<name>A0A8J2L731_9HEXA</name>
<accession>A0A8J2L731</accession>
<dbReference type="OrthoDB" id="8954335at2759"/>
<dbReference type="Proteomes" id="UP000708208">
    <property type="component" value="Unassembled WGS sequence"/>
</dbReference>
<gene>
    <name evidence="1" type="ORF">AFUS01_LOCUS36290</name>
</gene>
<evidence type="ECO:0000313" key="1">
    <source>
        <dbReference type="EMBL" id="CAG7826225.1"/>
    </source>
</evidence>
<sequence>MLEEEPWEIFVTPLSGNLLTKHLWAHPVVLLPIIDDLEVKVYGNSALGKTSTKYIVNIEDFMGKIPEVAKASNGGIGTPVKFIGVSLDKLDSFRYGARKEMFPVRSPEEKSCLERKSLQKKLHVNKNQPAKLDIIRKRKDLESTIVHCMNLNSKYFHKNAVTDEVGNSTSVENVTIYVVQLDEESISNSKIFSENFTNTIPRQCDLKAYSQPIMRTI</sequence>
<protein>
    <submittedName>
        <fullName evidence="1">Uncharacterized protein</fullName>
    </submittedName>
</protein>
<proteinExistence type="predicted"/>
<organism evidence="1 2">
    <name type="scientific">Allacma fusca</name>
    <dbReference type="NCBI Taxonomy" id="39272"/>
    <lineage>
        <taxon>Eukaryota</taxon>
        <taxon>Metazoa</taxon>
        <taxon>Ecdysozoa</taxon>
        <taxon>Arthropoda</taxon>
        <taxon>Hexapoda</taxon>
        <taxon>Collembola</taxon>
        <taxon>Symphypleona</taxon>
        <taxon>Sminthuridae</taxon>
        <taxon>Allacma</taxon>
    </lineage>
</organism>
<reference evidence="1" key="1">
    <citation type="submission" date="2021-06" db="EMBL/GenBank/DDBJ databases">
        <authorList>
            <person name="Hodson N. C."/>
            <person name="Mongue J. A."/>
            <person name="Jaron S. K."/>
        </authorList>
    </citation>
    <scope>NUCLEOTIDE SEQUENCE</scope>
</reference>
<comment type="caution">
    <text evidence="1">The sequence shown here is derived from an EMBL/GenBank/DDBJ whole genome shotgun (WGS) entry which is preliminary data.</text>
</comment>
<keyword evidence="2" id="KW-1185">Reference proteome</keyword>
<dbReference type="EMBL" id="CAJVCH010539070">
    <property type="protein sequence ID" value="CAG7826225.1"/>
    <property type="molecule type" value="Genomic_DNA"/>
</dbReference>